<proteinExistence type="predicted"/>
<feature type="compositionally biased region" description="Basic and acidic residues" evidence="1">
    <location>
        <begin position="1"/>
        <end position="18"/>
    </location>
</feature>
<gene>
    <name evidence="2" type="ORF">CTOB1V02_LOCUS16315</name>
</gene>
<dbReference type="OrthoDB" id="308383at2759"/>
<feature type="region of interest" description="Disordered" evidence="1">
    <location>
        <begin position="1"/>
        <end position="104"/>
    </location>
</feature>
<dbReference type="AlphaFoldDB" id="A0A7R8ZVI6"/>
<accession>A0A7R8ZVI6</accession>
<evidence type="ECO:0000313" key="2">
    <source>
        <dbReference type="EMBL" id="CAD7238500.1"/>
    </source>
</evidence>
<feature type="non-terminal residue" evidence="2">
    <location>
        <position position="157"/>
    </location>
</feature>
<feature type="region of interest" description="Disordered" evidence="1">
    <location>
        <begin position="132"/>
        <end position="157"/>
    </location>
</feature>
<protein>
    <submittedName>
        <fullName evidence="2">Uncharacterized protein</fullName>
    </submittedName>
</protein>
<evidence type="ECO:0000256" key="1">
    <source>
        <dbReference type="SAM" id="MobiDB-lite"/>
    </source>
</evidence>
<name>A0A7R8ZVI6_9CRUS</name>
<reference evidence="2" key="1">
    <citation type="submission" date="2020-11" db="EMBL/GenBank/DDBJ databases">
        <authorList>
            <person name="Tran Van P."/>
        </authorList>
    </citation>
    <scope>NUCLEOTIDE SEQUENCE</scope>
</reference>
<sequence length="157" mass="15842">MQMQKLQEERAARAEGEAKGAATPGAPDSRVPPGAEGKVSNGASPFPPPGPQGGSKPTPNTGPGAAPEGGYAMEEAHGSTTPTSASPTPPGAGGKGKARSRKVSRLDEDYDNFLDSMMAQLKALPGIGILEPPTMKESTEGQLAGAPLITKIPGETV</sequence>
<dbReference type="EMBL" id="OB702562">
    <property type="protein sequence ID" value="CAD7238500.1"/>
    <property type="molecule type" value="Genomic_DNA"/>
</dbReference>
<organism evidence="2">
    <name type="scientific">Cyprideis torosa</name>
    <dbReference type="NCBI Taxonomy" id="163714"/>
    <lineage>
        <taxon>Eukaryota</taxon>
        <taxon>Metazoa</taxon>
        <taxon>Ecdysozoa</taxon>
        <taxon>Arthropoda</taxon>
        <taxon>Crustacea</taxon>
        <taxon>Oligostraca</taxon>
        <taxon>Ostracoda</taxon>
        <taxon>Podocopa</taxon>
        <taxon>Podocopida</taxon>
        <taxon>Cytherocopina</taxon>
        <taxon>Cytheroidea</taxon>
        <taxon>Cytherideidae</taxon>
        <taxon>Cyprideis</taxon>
    </lineage>
</organism>